<keyword evidence="3" id="KW-1185">Reference proteome</keyword>
<name>A0A7E4VZ17_PANRE</name>
<keyword evidence="2" id="KW-1133">Transmembrane helix</keyword>
<sequence>MFLIRNQVTKSHLAVRVSHFSLLTYAPVSAIVSAWDNLIVAFVYRNCFNKTQISPLGHDPHWGSSSGKRVAQVS</sequence>
<evidence type="ECO:0000313" key="3">
    <source>
        <dbReference type="Proteomes" id="UP000492821"/>
    </source>
</evidence>
<feature type="region of interest" description="Disordered" evidence="1">
    <location>
        <begin position="54"/>
        <end position="74"/>
    </location>
</feature>
<evidence type="ECO:0000313" key="4">
    <source>
        <dbReference type="WBParaSite" id="Pan_g5120.t1"/>
    </source>
</evidence>
<dbReference type="Proteomes" id="UP000492821">
    <property type="component" value="Unassembled WGS sequence"/>
</dbReference>
<reference evidence="3" key="1">
    <citation type="journal article" date="2013" name="Genetics">
        <title>The draft genome and transcriptome of Panagrellus redivivus are shaped by the harsh demands of a free-living lifestyle.</title>
        <authorList>
            <person name="Srinivasan J."/>
            <person name="Dillman A.R."/>
            <person name="Macchietto M.G."/>
            <person name="Heikkinen L."/>
            <person name="Lakso M."/>
            <person name="Fracchia K.M."/>
            <person name="Antoshechkin I."/>
            <person name="Mortazavi A."/>
            <person name="Wong G."/>
            <person name="Sternberg P.W."/>
        </authorList>
    </citation>
    <scope>NUCLEOTIDE SEQUENCE [LARGE SCALE GENOMIC DNA]</scope>
    <source>
        <strain evidence="3">MT8872</strain>
    </source>
</reference>
<reference evidence="4" key="2">
    <citation type="submission" date="2020-10" db="UniProtKB">
        <authorList>
            <consortium name="WormBaseParasite"/>
        </authorList>
    </citation>
    <scope>IDENTIFICATION</scope>
</reference>
<protein>
    <submittedName>
        <fullName evidence="4">7TM_GPCR_Srx domain-containing protein</fullName>
    </submittedName>
</protein>
<accession>A0A7E4VZ17</accession>
<evidence type="ECO:0000256" key="1">
    <source>
        <dbReference type="SAM" id="MobiDB-lite"/>
    </source>
</evidence>
<feature type="compositionally biased region" description="Polar residues" evidence="1">
    <location>
        <begin position="63"/>
        <end position="74"/>
    </location>
</feature>
<dbReference type="WBParaSite" id="Pan_g5120.t1">
    <property type="protein sequence ID" value="Pan_g5120.t1"/>
    <property type="gene ID" value="Pan_g5120"/>
</dbReference>
<keyword evidence="2" id="KW-0812">Transmembrane</keyword>
<feature type="transmembrane region" description="Helical" evidence="2">
    <location>
        <begin position="20"/>
        <end position="44"/>
    </location>
</feature>
<proteinExistence type="predicted"/>
<organism evidence="3 4">
    <name type="scientific">Panagrellus redivivus</name>
    <name type="common">Microworm</name>
    <dbReference type="NCBI Taxonomy" id="6233"/>
    <lineage>
        <taxon>Eukaryota</taxon>
        <taxon>Metazoa</taxon>
        <taxon>Ecdysozoa</taxon>
        <taxon>Nematoda</taxon>
        <taxon>Chromadorea</taxon>
        <taxon>Rhabditida</taxon>
        <taxon>Tylenchina</taxon>
        <taxon>Panagrolaimomorpha</taxon>
        <taxon>Panagrolaimoidea</taxon>
        <taxon>Panagrolaimidae</taxon>
        <taxon>Panagrellus</taxon>
    </lineage>
</organism>
<evidence type="ECO:0000256" key="2">
    <source>
        <dbReference type="SAM" id="Phobius"/>
    </source>
</evidence>
<keyword evidence="2" id="KW-0472">Membrane</keyword>
<dbReference type="AlphaFoldDB" id="A0A7E4VZ17"/>